<proteinExistence type="predicted"/>
<feature type="compositionally biased region" description="Basic and acidic residues" evidence="1">
    <location>
        <begin position="165"/>
        <end position="181"/>
    </location>
</feature>
<accession>A0AAP0L406</accession>
<feature type="region of interest" description="Disordered" evidence="1">
    <location>
        <begin position="96"/>
        <end position="220"/>
    </location>
</feature>
<feature type="compositionally biased region" description="Basic residues" evidence="1">
    <location>
        <begin position="57"/>
        <end position="66"/>
    </location>
</feature>
<evidence type="ECO:0000313" key="3">
    <source>
        <dbReference type="EMBL" id="KAK9163816.1"/>
    </source>
</evidence>
<dbReference type="InterPro" id="IPR036188">
    <property type="entry name" value="FAD/NAD-bd_sf"/>
</dbReference>
<sequence length="428" mass="46765">MAVQLPPVLLQRALPLSNSPKTHNHPQLPSSPPPLLLRFFNGPHRTTTAAAAAKSGGLRRRSHRGLHGLLPLPQGRLRHPPREILPRLRRLRQVRRLPRPRLVRGRPPLRPRPRQLRSPPLPRPRPPRRPILRLPPPPQPQPHRHRVRLPRRPLRPLRRPRLGRRPRDEPQDDRNAGDHRASAPAALHPEARSGRGSGVRIGGGDRGIGPRGGGRKGRATGAALKDGRVIAADAVVLALGPWSGRLSMLNSLFRVYGLKAHSIVLEPNEPSVITPHALFLSYYSSHGGRPMDPEVYPRPTGEVYVSGMSSEAQVPDDPEGIVGDVDSIKVLKRVAGTVSSLLKEGEARVKAEQACFLPCTDDNKPVIGEIPGVRRCYVATGHSCWGILNGPATGAAMAELVLDGKSSIVDITSFSPARFVGGGSRRRY</sequence>
<reference evidence="3 4" key="1">
    <citation type="submission" date="2024-01" db="EMBL/GenBank/DDBJ databases">
        <title>Genome assemblies of Stephania.</title>
        <authorList>
            <person name="Yang L."/>
        </authorList>
    </citation>
    <scope>NUCLEOTIDE SEQUENCE [LARGE SCALE GENOMIC DNA]</scope>
    <source>
        <strain evidence="3">YNDBR</strain>
        <tissue evidence="3">Leaf</tissue>
    </source>
</reference>
<dbReference type="PANTHER" id="PTHR13847">
    <property type="entry name" value="SARCOSINE DEHYDROGENASE-RELATED"/>
    <property type="match status" value="1"/>
</dbReference>
<dbReference type="InterPro" id="IPR006076">
    <property type="entry name" value="FAD-dep_OxRdtase"/>
</dbReference>
<keyword evidence="4" id="KW-1185">Reference proteome</keyword>
<dbReference type="GO" id="GO:0005737">
    <property type="term" value="C:cytoplasm"/>
    <property type="evidence" value="ECO:0007669"/>
    <property type="project" value="TreeGrafter"/>
</dbReference>
<feature type="domain" description="FAD dependent oxidoreductase" evidence="2">
    <location>
        <begin position="197"/>
        <end position="400"/>
    </location>
</feature>
<feature type="region of interest" description="Disordered" evidence="1">
    <location>
        <begin position="52"/>
        <end position="81"/>
    </location>
</feature>
<dbReference type="PANTHER" id="PTHR13847:SF150">
    <property type="entry name" value="OXIDOREDUCTASE TDA3-RELATED"/>
    <property type="match status" value="1"/>
</dbReference>
<dbReference type="EMBL" id="JBBNAF010000002">
    <property type="protein sequence ID" value="KAK9163816.1"/>
    <property type="molecule type" value="Genomic_DNA"/>
</dbReference>
<feature type="compositionally biased region" description="Basic residues" evidence="1">
    <location>
        <begin position="142"/>
        <end position="164"/>
    </location>
</feature>
<name>A0AAP0L406_9MAGN</name>
<dbReference type="SUPFAM" id="SSF51905">
    <property type="entry name" value="FAD/NAD(P)-binding domain"/>
    <property type="match status" value="1"/>
</dbReference>
<feature type="compositionally biased region" description="Basic residues" evidence="1">
    <location>
        <begin position="96"/>
        <end position="115"/>
    </location>
</feature>
<dbReference type="FunFam" id="3.30.9.10:FF:000033">
    <property type="entry name" value="Putative oxidoreductase C1F5.03c"/>
    <property type="match status" value="1"/>
</dbReference>
<gene>
    <name evidence="3" type="ORF">Syun_004718</name>
</gene>
<comment type="caution">
    <text evidence="3">The sequence shown here is derived from an EMBL/GenBank/DDBJ whole genome shotgun (WGS) entry which is preliminary data.</text>
</comment>
<protein>
    <recommendedName>
        <fullName evidence="2">FAD dependent oxidoreductase domain-containing protein</fullName>
    </recommendedName>
</protein>
<feature type="compositionally biased region" description="Gly residues" evidence="1">
    <location>
        <begin position="195"/>
        <end position="212"/>
    </location>
</feature>
<dbReference type="Gene3D" id="3.50.50.60">
    <property type="entry name" value="FAD/NAD(P)-binding domain"/>
    <property type="match status" value="1"/>
</dbReference>
<organism evidence="3 4">
    <name type="scientific">Stephania yunnanensis</name>
    <dbReference type="NCBI Taxonomy" id="152371"/>
    <lineage>
        <taxon>Eukaryota</taxon>
        <taxon>Viridiplantae</taxon>
        <taxon>Streptophyta</taxon>
        <taxon>Embryophyta</taxon>
        <taxon>Tracheophyta</taxon>
        <taxon>Spermatophyta</taxon>
        <taxon>Magnoliopsida</taxon>
        <taxon>Ranunculales</taxon>
        <taxon>Menispermaceae</taxon>
        <taxon>Menispermoideae</taxon>
        <taxon>Cissampelideae</taxon>
        <taxon>Stephania</taxon>
    </lineage>
</organism>
<evidence type="ECO:0000256" key="1">
    <source>
        <dbReference type="SAM" id="MobiDB-lite"/>
    </source>
</evidence>
<dbReference type="Pfam" id="PF01266">
    <property type="entry name" value="DAO"/>
    <property type="match status" value="1"/>
</dbReference>
<dbReference type="Proteomes" id="UP001420932">
    <property type="component" value="Unassembled WGS sequence"/>
</dbReference>
<dbReference type="AlphaFoldDB" id="A0AAP0L406"/>
<evidence type="ECO:0000259" key="2">
    <source>
        <dbReference type="Pfam" id="PF01266"/>
    </source>
</evidence>
<evidence type="ECO:0000313" key="4">
    <source>
        <dbReference type="Proteomes" id="UP001420932"/>
    </source>
</evidence>